<organism evidence="2 3">
    <name type="scientific">Bizionia algoritergicola</name>
    <dbReference type="NCBI Taxonomy" id="291187"/>
    <lineage>
        <taxon>Bacteria</taxon>
        <taxon>Pseudomonadati</taxon>
        <taxon>Bacteroidota</taxon>
        <taxon>Flavobacteriia</taxon>
        <taxon>Flavobacteriales</taxon>
        <taxon>Flavobacteriaceae</taxon>
        <taxon>Bizionia</taxon>
    </lineage>
</organism>
<gene>
    <name evidence="2" type="ORF">ES675_06060</name>
</gene>
<accession>A0A5D0QWQ7</accession>
<dbReference type="OrthoDB" id="3654724at2"/>
<name>A0A5D0QWQ7_9FLAO</name>
<comment type="caution">
    <text evidence="2">The sequence shown here is derived from an EMBL/GenBank/DDBJ whole genome shotgun (WGS) entry which is preliminary data.</text>
</comment>
<proteinExistence type="predicted"/>
<feature type="domain" description="GmrSD restriction endonucleases N-terminal" evidence="1">
    <location>
        <begin position="29"/>
        <end position="235"/>
    </location>
</feature>
<dbReference type="EMBL" id="VSKL01000002">
    <property type="protein sequence ID" value="TYB73225.1"/>
    <property type="molecule type" value="Genomic_DNA"/>
</dbReference>
<dbReference type="AlphaFoldDB" id="A0A5D0QWQ7"/>
<dbReference type="Pfam" id="PF03235">
    <property type="entry name" value="GmrSD_N"/>
    <property type="match status" value="1"/>
</dbReference>
<evidence type="ECO:0000313" key="2">
    <source>
        <dbReference type="EMBL" id="TYB73225.1"/>
    </source>
</evidence>
<reference evidence="2 3" key="1">
    <citation type="submission" date="2019-08" db="EMBL/GenBank/DDBJ databases">
        <title>Genomes of Antarctic Bizionia species.</title>
        <authorList>
            <person name="Bowman J.P."/>
        </authorList>
    </citation>
    <scope>NUCLEOTIDE SEQUENCE [LARGE SCALE GENOMIC DNA]</scope>
    <source>
        <strain evidence="2 3">APA-1</strain>
    </source>
</reference>
<evidence type="ECO:0000259" key="1">
    <source>
        <dbReference type="Pfam" id="PF03235"/>
    </source>
</evidence>
<dbReference type="RefSeq" id="WP_066252837.1">
    <property type="nucleotide sequence ID" value="NZ_VSKL01000002.1"/>
</dbReference>
<dbReference type="Proteomes" id="UP000324358">
    <property type="component" value="Unassembled WGS sequence"/>
</dbReference>
<protein>
    <submittedName>
        <fullName evidence="2">DUF262 domain-containing protein</fullName>
    </submittedName>
</protein>
<keyword evidence="3" id="KW-1185">Reference proteome</keyword>
<evidence type="ECO:0000313" key="3">
    <source>
        <dbReference type="Proteomes" id="UP000324358"/>
    </source>
</evidence>
<sequence>MNKYNFLNLLSETIIIESLAEDKVYAFDGIQIPMIQRDYAHGREGASEIRKRFLNSIFEALDKNKALELDFIYGSIKQLDDKDYFIPLDGQQRLTTLFLLYWYIGNRELDAEQSLELNNKLKNFTYATRATARGFCNKLCEINLSFKQRPSDEIRNSTWYFAIFEKDPTVKSMLVMLDTIHEKYQLSNEALFSNLSNLTFYILPLDGFELSDELYIKMNARGKQLSDYENFKADLINWLKDDKNPDSSKYQEMVHHHKQDMPYYLRFATKLDTDWTNIFWELCVVELDSNEDKNNDEGENNDENKAIVDPYFQRFWNRYLLNAFIVKNKEINTIEKTAFFIKFYGKEGEDASMSYDNFDLHQSIFKQQSVIKESEKVLDALSKNYSNLKDCIYPSWSKEDNWSLFTEVINQRQRILFYGITIYLEKNEFNIDKFKNWMRVVWNIIIDPDIRTIPNMINAMRLVHKLSNGSDNIYQYLIEDEVIDIIDNSTLKSQLLEERLKSQLILSNDKWEQEIIKAESHSMFTGNIGFLINDSITISEFKSKFEIAKTLFNSSGSNNEYYKEHLIMRSVLSQIKKWSTLQGFDFADAHFNWQFLLRKKDWIGEIINSYSTYESTEKLKEYLEELVSLDSSIESWSDEEEAALRAKNAHRSFYYNGKFHTWLQNSKAISSKWWEYHFYVHRPRSHNDWVMIDVKRNDIVSRLIEDYDFETDQDCNGTNYYAGFKIELYKIYEDYTLEVILDSYGDLKIGFSRAKKDFKEEFDIIDEDIENDIFYIKEYDYDDVITDEDVTNFMFTIKDEIFSETNDKSVFYKIKNL</sequence>
<dbReference type="InterPro" id="IPR004919">
    <property type="entry name" value="GmrSD_N"/>
</dbReference>